<gene>
    <name evidence="1" type="ORF">CHRIB12_LOCUS10396</name>
</gene>
<reference evidence="1" key="1">
    <citation type="submission" date="2020-05" db="EMBL/GenBank/DDBJ databases">
        <authorList>
            <person name="Rincon C."/>
            <person name="Sanders R I."/>
            <person name="Robbins C."/>
            <person name="Chaturvedi A."/>
        </authorList>
    </citation>
    <scope>NUCLEOTIDE SEQUENCE</scope>
    <source>
        <strain evidence="1">CHB12</strain>
    </source>
</reference>
<dbReference type="AlphaFoldDB" id="A0A915Z983"/>
<name>A0A915Z983_9GLOM</name>
<protein>
    <submittedName>
        <fullName evidence="1">Uncharacterized protein</fullName>
    </submittedName>
</protein>
<dbReference type="EMBL" id="CAGKOT010000021">
    <property type="protein sequence ID" value="CAB5365384.1"/>
    <property type="molecule type" value="Genomic_DNA"/>
</dbReference>
<comment type="caution">
    <text evidence="1">The sequence shown here is derived from an EMBL/GenBank/DDBJ whole genome shotgun (WGS) entry which is preliminary data.</text>
</comment>
<dbReference type="VEuPathDB" id="FungiDB:RhiirFUN_022506"/>
<evidence type="ECO:0000313" key="1">
    <source>
        <dbReference type="EMBL" id="CAB5365384.1"/>
    </source>
</evidence>
<dbReference type="Proteomes" id="UP000684084">
    <property type="component" value="Unassembled WGS sequence"/>
</dbReference>
<evidence type="ECO:0000313" key="2">
    <source>
        <dbReference type="Proteomes" id="UP000684084"/>
    </source>
</evidence>
<sequence>MDQQDHRKSDTQTAECCEILDTSNTLNNFEENNRLDVSAKSHKSHYIRARRSRRELRHKPYALNPFTQTQYPTQISNNLLTCQIFNGSTF</sequence>
<organism evidence="1 2">
    <name type="scientific">Rhizophagus irregularis</name>
    <dbReference type="NCBI Taxonomy" id="588596"/>
    <lineage>
        <taxon>Eukaryota</taxon>
        <taxon>Fungi</taxon>
        <taxon>Fungi incertae sedis</taxon>
        <taxon>Mucoromycota</taxon>
        <taxon>Glomeromycotina</taxon>
        <taxon>Glomeromycetes</taxon>
        <taxon>Glomerales</taxon>
        <taxon>Glomeraceae</taxon>
        <taxon>Rhizophagus</taxon>
    </lineage>
</organism>
<proteinExistence type="predicted"/>
<accession>A0A915Z983</accession>
<dbReference type="OrthoDB" id="2324450at2759"/>